<feature type="region of interest" description="Disordered" evidence="2">
    <location>
        <begin position="316"/>
        <end position="336"/>
    </location>
</feature>
<proteinExistence type="predicted"/>
<comment type="caution">
    <text evidence="3">The sequence shown here is derived from an EMBL/GenBank/DDBJ whole genome shotgun (WGS) entry which is preliminary data.</text>
</comment>
<evidence type="ECO:0000313" key="4">
    <source>
        <dbReference type="Proteomes" id="UP001642464"/>
    </source>
</evidence>
<feature type="region of interest" description="Disordered" evidence="2">
    <location>
        <begin position="503"/>
        <end position="545"/>
    </location>
</feature>
<evidence type="ECO:0000256" key="1">
    <source>
        <dbReference type="SAM" id="Coils"/>
    </source>
</evidence>
<dbReference type="Proteomes" id="UP001642464">
    <property type="component" value="Unassembled WGS sequence"/>
</dbReference>
<dbReference type="EMBL" id="CAXAMM010041751">
    <property type="protein sequence ID" value="CAK9101062.1"/>
    <property type="molecule type" value="Genomic_DNA"/>
</dbReference>
<evidence type="ECO:0000256" key="2">
    <source>
        <dbReference type="SAM" id="MobiDB-lite"/>
    </source>
</evidence>
<evidence type="ECO:0000313" key="3">
    <source>
        <dbReference type="EMBL" id="CAK9101062.1"/>
    </source>
</evidence>
<accession>A0ABP0RPB7</accession>
<feature type="coiled-coil region" evidence="1">
    <location>
        <begin position="219"/>
        <end position="303"/>
    </location>
</feature>
<organism evidence="3 4">
    <name type="scientific">Durusdinium trenchii</name>
    <dbReference type="NCBI Taxonomy" id="1381693"/>
    <lineage>
        <taxon>Eukaryota</taxon>
        <taxon>Sar</taxon>
        <taxon>Alveolata</taxon>
        <taxon>Dinophyceae</taxon>
        <taxon>Suessiales</taxon>
        <taxon>Symbiodiniaceae</taxon>
        <taxon>Durusdinium</taxon>
    </lineage>
</organism>
<keyword evidence="1" id="KW-0175">Coiled coil</keyword>
<feature type="compositionally biased region" description="Basic and acidic residues" evidence="2">
    <location>
        <begin position="316"/>
        <end position="328"/>
    </location>
</feature>
<keyword evidence="4" id="KW-1185">Reference proteome</keyword>
<feature type="coiled-coil region" evidence="1">
    <location>
        <begin position="29"/>
        <end position="56"/>
    </location>
</feature>
<gene>
    <name evidence="3" type="ORF">SCF082_LOCUS47260</name>
</gene>
<feature type="coiled-coil region" evidence="1">
    <location>
        <begin position="106"/>
        <end position="160"/>
    </location>
</feature>
<reference evidence="3 4" key="1">
    <citation type="submission" date="2024-02" db="EMBL/GenBank/DDBJ databases">
        <authorList>
            <person name="Chen Y."/>
            <person name="Shah S."/>
            <person name="Dougan E. K."/>
            <person name="Thang M."/>
            <person name="Chan C."/>
        </authorList>
    </citation>
    <scope>NUCLEOTIDE SEQUENCE [LARGE SCALE GENOMIC DNA]</scope>
</reference>
<sequence>MHLAAELELSQTECANLAEALEKKDRGEEDDEADEREDLHARCTRLEAEKEKLQKHVERLWQMSEAQAPQARQGSAGELTFQAATERAVTDKLEDERRLSLALEENGELQVLVETLTSQVKDLEDTAAGSEEAGGEAARCQELTREKAELEKELGELAVSVAEVQAGESRPRIEGPGRVLGGYGLVWEAIPAHPDLRFWTTPLGIESIESSSRGNLKMQHELRARAEEALRAEQQAREEAEARLLAAQDAPKASEAAAQLQLQAVSAEKEDLQQELEDSMKEVARLKAQAEEQSRLRAKAEASLDAERLAREEVVRRSAEGARTEMEAPRSTASPPLQMQLQALEAQREDLQQELDSSLKEAARLKVPLGEPVGRDVLRSHEGQVEEQTRLRAKAEAVEGAGGASLDAERLAREEASCRNILEKTELGPLADVLSVLSFVQLGGLGLDDTARLAVDAPSDPKTGRWYFDSWDFDPFGFLRPDSPGGAPEHGVVQEPGRVATLQSPHEEGSLHSITQGVKGKADSSSTSRHRKRVDESLAEMEQDGREAAPVTGICALLGGVSKVFDSLMW</sequence>
<protein>
    <submittedName>
        <fullName evidence="3">Uncharacterized protein</fullName>
    </submittedName>
</protein>
<name>A0ABP0RPB7_9DINO</name>